<evidence type="ECO:0000256" key="1">
    <source>
        <dbReference type="ARBA" id="ARBA00022553"/>
    </source>
</evidence>
<proteinExistence type="predicted"/>
<gene>
    <name evidence="8" type="ORF">PCC79_17005</name>
</gene>
<keyword evidence="2" id="KW-0805">Transcription regulation</keyword>
<dbReference type="CDD" id="cd06170">
    <property type="entry name" value="LuxR_C_like"/>
    <property type="match status" value="1"/>
</dbReference>
<evidence type="ECO:0000256" key="2">
    <source>
        <dbReference type="ARBA" id="ARBA00023015"/>
    </source>
</evidence>
<keyword evidence="4" id="KW-0804">Transcription</keyword>
<dbReference type="CDD" id="cd17535">
    <property type="entry name" value="REC_NarL-like"/>
    <property type="match status" value="1"/>
</dbReference>
<sequence>MIRVAVVDDQPLMVSAFAALIRAQPDMLVVGTGANGQEALRLCEHTAVDVLVMDVRMPVMDGIEATRLLVERVGTPNILILTTFNTDQLVLDAVAAGARGFLLKDAEPDIVLSGIRAIHRGEAVVSPQAAPALLDALRHERTNARGTAIDALTNREIEVLRLVGQGLTNAEIAAHLVIAQTTVKTHVGSLLAKLGARDRVALAILAHTVGLGGDPLSPR</sequence>
<evidence type="ECO:0000313" key="9">
    <source>
        <dbReference type="Proteomes" id="UP001434337"/>
    </source>
</evidence>
<dbReference type="InterPro" id="IPR039420">
    <property type="entry name" value="WalR-like"/>
</dbReference>
<dbReference type="InterPro" id="IPR011006">
    <property type="entry name" value="CheY-like_superfamily"/>
</dbReference>
<evidence type="ECO:0000259" key="6">
    <source>
        <dbReference type="PROSITE" id="PS50043"/>
    </source>
</evidence>
<dbReference type="PROSITE" id="PS50110">
    <property type="entry name" value="RESPONSE_REGULATORY"/>
    <property type="match status" value="1"/>
</dbReference>
<feature type="domain" description="HTH luxR-type" evidence="6">
    <location>
        <begin position="145"/>
        <end position="210"/>
    </location>
</feature>
<protein>
    <submittedName>
        <fullName evidence="8">Response regulator transcription factor</fullName>
    </submittedName>
</protein>
<feature type="domain" description="Response regulatory" evidence="7">
    <location>
        <begin position="3"/>
        <end position="119"/>
    </location>
</feature>
<accession>A0ABZ3C717</accession>
<dbReference type="Pfam" id="PF00196">
    <property type="entry name" value="GerE"/>
    <property type="match status" value="1"/>
</dbReference>
<dbReference type="SMART" id="SM00448">
    <property type="entry name" value="REC"/>
    <property type="match status" value="1"/>
</dbReference>
<dbReference type="SUPFAM" id="SSF46894">
    <property type="entry name" value="C-terminal effector domain of the bipartite response regulators"/>
    <property type="match status" value="1"/>
</dbReference>
<dbReference type="InterPro" id="IPR016032">
    <property type="entry name" value="Sig_transdc_resp-reg_C-effctor"/>
</dbReference>
<dbReference type="PANTHER" id="PTHR43214">
    <property type="entry name" value="TWO-COMPONENT RESPONSE REGULATOR"/>
    <property type="match status" value="1"/>
</dbReference>
<dbReference type="Gene3D" id="3.40.50.2300">
    <property type="match status" value="1"/>
</dbReference>
<dbReference type="PROSITE" id="PS50043">
    <property type="entry name" value="HTH_LUXR_2"/>
    <property type="match status" value="1"/>
</dbReference>
<dbReference type="SUPFAM" id="SSF52172">
    <property type="entry name" value="CheY-like"/>
    <property type="match status" value="1"/>
</dbReference>
<organism evidence="8 9">
    <name type="scientific">Propioniciclava soli</name>
    <dbReference type="NCBI Taxonomy" id="2775081"/>
    <lineage>
        <taxon>Bacteria</taxon>
        <taxon>Bacillati</taxon>
        <taxon>Actinomycetota</taxon>
        <taxon>Actinomycetes</taxon>
        <taxon>Propionibacteriales</taxon>
        <taxon>Propionibacteriaceae</taxon>
        <taxon>Propioniciclava</taxon>
    </lineage>
</organism>
<keyword evidence="9" id="KW-1185">Reference proteome</keyword>
<dbReference type="PROSITE" id="PS00622">
    <property type="entry name" value="HTH_LUXR_1"/>
    <property type="match status" value="1"/>
</dbReference>
<evidence type="ECO:0000259" key="7">
    <source>
        <dbReference type="PROSITE" id="PS50110"/>
    </source>
</evidence>
<dbReference type="PANTHER" id="PTHR43214:SF24">
    <property type="entry name" value="TRANSCRIPTIONAL REGULATORY PROTEIN NARL-RELATED"/>
    <property type="match status" value="1"/>
</dbReference>
<keyword evidence="3" id="KW-0238">DNA-binding</keyword>
<feature type="modified residue" description="4-aspartylphosphate" evidence="5">
    <location>
        <position position="54"/>
    </location>
</feature>
<dbReference type="Proteomes" id="UP001434337">
    <property type="component" value="Chromosome"/>
</dbReference>
<dbReference type="InterPro" id="IPR058245">
    <property type="entry name" value="NreC/VraR/RcsB-like_REC"/>
</dbReference>
<evidence type="ECO:0000313" key="8">
    <source>
        <dbReference type="EMBL" id="WZW98558.1"/>
    </source>
</evidence>
<dbReference type="InterPro" id="IPR000792">
    <property type="entry name" value="Tscrpt_reg_LuxR_C"/>
</dbReference>
<dbReference type="RefSeq" id="WP_232550228.1">
    <property type="nucleotide sequence ID" value="NZ_CP115965.1"/>
</dbReference>
<dbReference type="PRINTS" id="PR00038">
    <property type="entry name" value="HTHLUXR"/>
</dbReference>
<dbReference type="SMART" id="SM00421">
    <property type="entry name" value="HTH_LUXR"/>
    <property type="match status" value="1"/>
</dbReference>
<dbReference type="Pfam" id="PF00072">
    <property type="entry name" value="Response_reg"/>
    <property type="match status" value="1"/>
</dbReference>
<evidence type="ECO:0000256" key="3">
    <source>
        <dbReference type="ARBA" id="ARBA00023125"/>
    </source>
</evidence>
<reference evidence="8 9" key="1">
    <citation type="journal article" date="2023" name="Environ Microbiome">
        <title>A coral-associated actinobacterium mitigates coral bleaching under heat stress.</title>
        <authorList>
            <person name="Li J."/>
            <person name="Zou Y."/>
            <person name="Li Q."/>
            <person name="Zhang J."/>
            <person name="Bourne D.G."/>
            <person name="Lyu Y."/>
            <person name="Liu C."/>
            <person name="Zhang S."/>
        </authorList>
    </citation>
    <scope>NUCLEOTIDE SEQUENCE [LARGE SCALE GENOMIC DNA]</scope>
    <source>
        <strain evidence="8 9">SCSIO 13291</strain>
    </source>
</reference>
<dbReference type="EMBL" id="CP115965">
    <property type="protein sequence ID" value="WZW98558.1"/>
    <property type="molecule type" value="Genomic_DNA"/>
</dbReference>
<evidence type="ECO:0000256" key="5">
    <source>
        <dbReference type="PROSITE-ProRule" id="PRU00169"/>
    </source>
</evidence>
<dbReference type="InterPro" id="IPR001789">
    <property type="entry name" value="Sig_transdc_resp-reg_receiver"/>
</dbReference>
<keyword evidence="1 5" id="KW-0597">Phosphoprotein</keyword>
<name>A0ABZ3C717_9ACTN</name>
<evidence type="ECO:0000256" key="4">
    <source>
        <dbReference type="ARBA" id="ARBA00023163"/>
    </source>
</evidence>